<evidence type="ECO:0000256" key="5">
    <source>
        <dbReference type="ARBA" id="ARBA00022679"/>
    </source>
</evidence>
<dbReference type="EMBL" id="CAJFDH010000006">
    <property type="protein sequence ID" value="CAD5227796.1"/>
    <property type="molecule type" value="Genomic_DNA"/>
</dbReference>
<reference evidence="13" key="1">
    <citation type="submission" date="2020-09" db="EMBL/GenBank/DDBJ databases">
        <authorList>
            <person name="Kikuchi T."/>
        </authorList>
    </citation>
    <scope>NUCLEOTIDE SEQUENCE</scope>
    <source>
        <strain evidence="13">SH1</strain>
    </source>
</reference>
<dbReference type="SUPFAM" id="SSF53756">
    <property type="entry name" value="UDP-Glycosyltransferase/glycogen phosphorylase"/>
    <property type="match status" value="1"/>
</dbReference>
<comment type="catalytic activity">
    <reaction evidence="10">
        <text>glucuronate acceptor + UDP-alpha-D-glucuronate = acceptor beta-D-glucuronoside + UDP + H(+)</text>
        <dbReference type="Rhea" id="RHEA:21032"/>
        <dbReference type="ChEBI" id="CHEBI:15378"/>
        <dbReference type="ChEBI" id="CHEBI:58052"/>
        <dbReference type="ChEBI" id="CHEBI:58223"/>
        <dbReference type="ChEBI" id="CHEBI:132367"/>
        <dbReference type="ChEBI" id="CHEBI:132368"/>
        <dbReference type="EC" id="2.4.1.17"/>
    </reaction>
</comment>
<dbReference type="GO" id="GO:0016020">
    <property type="term" value="C:membrane"/>
    <property type="evidence" value="ECO:0007669"/>
    <property type="project" value="UniProtKB-SubCell"/>
</dbReference>
<evidence type="ECO:0000256" key="3">
    <source>
        <dbReference type="ARBA" id="ARBA00012544"/>
    </source>
</evidence>
<keyword evidence="7 12" id="KW-0732">Signal</keyword>
<dbReference type="PANTHER" id="PTHR48043:SF145">
    <property type="entry name" value="FI06409P-RELATED"/>
    <property type="match status" value="1"/>
</dbReference>
<feature type="signal peptide" evidence="12">
    <location>
        <begin position="1"/>
        <end position="22"/>
    </location>
</feature>
<dbReference type="GO" id="GO:0015020">
    <property type="term" value="F:glucuronosyltransferase activity"/>
    <property type="evidence" value="ECO:0007669"/>
    <property type="project" value="UniProtKB-EC"/>
</dbReference>
<comment type="caution">
    <text evidence="13">The sequence shown here is derived from an EMBL/GenBank/DDBJ whole genome shotgun (WGS) entry which is preliminary data.</text>
</comment>
<name>A0A811LH09_9BILA</name>
<dbReference type="PANTHER" id="PTHR48043">
    <property type="entry name" value="EG:EG0003.4 PROTEIN-RELATED"/>
    <property type="match status" value="1"/>
</dbReference>
<proteinExistence type="inferred from homology"/>
<evidence type="ECO:0000256" key="1">
    <source>
        <dbReference type="ARBA" id="ARBA00004167"/>
    </source>
</evidence>
<dbReference type="Proteomes" id="UP000614601">
    <property type="component" value="Unassembled WGS sequence"/>
</dbReference>
<gene>
    <name evidence="13" type="ORF">BOKJ2_LOCUS12352</name>
</gene>
<dbReference type="OrthoDB" id="5835829at2759"/>
<dbReference type="InterPro" id="IPR050271">
    <property type="entry name" value="UDP-glycosyltransferase"/>
</dbReference>
<evidence type="ECO:0000256" key="4">
    <source>
        <dbReference type="ARBA" id="ARBA00022676"/>
    </source>
</evidence>
<evidence type="ECO:0000256" key="10">
    <source>
        <dbReference type="ARBA" id="ARBA00047475"/>
    </source>
</evidence>
<keyword evidence="9 11" id="KW-0472">Membrane</keyword>
<evidence type="ECO:0000256" key="6">
    <source>
        <dbReference type="ARBA" id="ARBA00022692"/>
    </source>
</evidence>
<organism evidence="13 14">
    <name type="scientific">Bursaphelenchus okinawaensis</name>
    <dbReference type="NCBI Taxonomy" id="465554"/>
    <lineage>
        <taxon>Eukaryota</taxon>
        <taxon>Metazoa</taxon>
        <taxon>Ecdysozoa</taxon>
        <taxon>Nematoda</taxon>
        <taxon>Chromadorea</taxon>
        <taxon>Rhabditida</taxon>
        <taxon>Tylenchina</taxon>
        <taxon>Tylenchomorpha</taxon>
        <taxon>Aphelenchoidea</taxon>
        <taxon>Aphelenchoididae</taxon>
        <taxon>Bursaphelenchus</taxon>
    </lineage>
</organism>
<comment type="similarity">
    <text evidence="2">Belongs to the UDP-glycosyltransferase family.</text>
</comment>
<dbReference type="Proteomes" id="UP000783686">
    <property type="component" value="Unassembled WGS sequence"/>
</dbReference>
<dbReference type="EMBL" id="CAJFCW020000006">
    <property type="protein sequence ID" value="CAG9123652.1"/>
    <property type="molecule type" value="Genomic_DNA"/>
</dbReference>
<accession>A0A811LH09</accession>
<evidence type="ECO:0000313" key="13">
    <source>
        <dbReference type="EMBL" id="CAD5227796.1"/>
    </source>
</evidence>
<dbReference type="AlphaFoldDB" id="A0A811LH09"/>
<feature type="transmembrane region" description="Helical" evidence="11">
    <location>
        <begin position="491"/>
        <end position="514"/>
    </location>
</feature>
<evidence type="ECO:0000256" key="2">
    <source>
        <dbReference type="ARBA" id="ARBA00009995"/>
    </source>
</evidence>
<keyword evidence="5" id="KW-0808">Transferase</keyword>
<keyword evidence="6 11" id="KW-0812">Transmembrane</keyword>
<protein>
    <recommendedName>
        <fullName evidence="3">glucuronosyltransferase</fullName>
        <ecNumber evidence="3">2.4.1.17</ecNumber>
    </recommendedName>
</protein>
<dbReference type="InterPro" id="IPR002213">
    <property type="entry name" value="UDP_glucos_trans"/>
</dbReference>
<evidence type="ECO:0000256" key="12">
    <source>
        <dbReference type="SAM" id="SignalP"/>
    </source>
</evidence>
<dbReference type="Gene3D" id="3.40.50.2000">
    <property type="entry name" value="Glycogen Phosphorylase B"/>
    <property type="match status" value="1"/>
</dbReference>
<keyword evidence="4" id="KW-0328">Glycosyltransferase</keyword>
<sequence length="524" mass="60075">MKTSHLHLLLYYLILLQSFVTSHKFLLYNPVNLGASPSHRLFIDKLGNLLVDNGHDVVNYMPTLLEHDEGKNKRKGRLLEWKGEKMLMAKDTTFSNAWLKDDSFWGMFNITTMLAYSDKFGQLCDAQMADSKLMDQLKSENFDLGLSENFDPCGFAIFKRLGIKYAPVFSTTPSNFQFESWCIPSPQSYVPAWIWPYANPANFKKRLLAELSEVYSYNYAKYIHHSRIVDRQGYGDYSSILAESQVIFVNADEFVDFTRPITNKIIYIGGFGLEKAEHAPVDQEIKKVLDNSKKTVLISFGALVNSSAIPSKPKNSFLKAFKHFPDVTFIWRYQTPNDGFGKEVKNLHLGSWLPQHQILSHKTTVGFVSHCGMNSMSEANYFGVPMICVPFFGDQHRNVKSLIQREIGLELSKHSVNEEKLVQVLQKLIDNDSYYKSAKTLSKLIKAKPLTATDRFVKYAELAAEFDLHSYWDIPGRNLSSIQYYNLDVKAFLLLLITSFVFTFYKILSFLFGLCRPSKKVKQQ</sequence>
<dbReference type="Pfam" id="PF00201">
    <property type="entry name" value="UDPGT"/>
    <property type="match status" value="1"/>
</dbReference>
<evidence type="ECO:0000256" key="7">
    <source>
        <dbReference type="ARBA" id="ARBA00022729"/>
    </source>
</evidence>
<dbReference type="EC" id="2.4.1.17" evidence="3"/>
<evidence type="ECO:0000256" key="8">
    <source>
        <dbReference type="ARBA" id="ARBA00022989"/>
    </source>
</evidence>
<feature type="chain" id="PRO_5035681889" description="glucuronosyltransferase" evidence="12">
    <location>
        <begin position="23"/>
        <end position="524"/>
    </location>
</feature>
<evidence type="ECO:0000256" key="9">
    <source>
        <dbReference type="ARBA" id="ARBA00023136"/>
    </source>
</evidence>
<comment type="subcellular location">
    <subcellularLocation>
        <location evidence="1">Membrane</location>
        <topology evidence="1">Single-pass membrane protein</topology>
    </subcellularLocation>
</comment>
<dbReference type="FunFam" id="3.40.50.2000:FF:000038">
    <property type="entry name" value="UDP-GlucuronosylTransferase"/>
    <property type="match status" value="1"/>
</dbReference>
<evidence type="ECO:0000313" key="14">
    <source>
        <dbReference type="Proteomes" id="UP000614601"/>
    </source>
</evidence>
<evidence type="ECO:0000256" key="11">
    <source>
        <dbReference type="SAM" id="Phobius"/>
    </source>
</evidence>
<keyword evidence="14" id="KW-1185">Reference proteome</keyword>
<dbReference type="CDD" id="cd03784">
    <property type="entry name" value="GT1_Gtf-like"/>
    <property type="match status" value="1"/>
</dbReference>
<keyword evidence="8 11" id="KW-1133">Transmembrane helix</keyword>